<dbReference type="GO" id="GO:0005524">
    <property type="term" value="F:ATP binding"/>
    <property type="evidence" value="ECO:0007669"/>
    <property type="project" value="UniProtKB-KW"/>
</dbReference>
<dbReference type="PROSITE" id="PS50893">
    <property type="entry name" value="ABC_TRANSPORTER_2"/>
    <property type="match status" value="1"/>
</dbReference>
<evidence type="ECO:0000256" key="11">
    <source>
        <dbReference type="RuleBase" id="RU365094"/>
    </source>
</evidence>
<dbReference type="GO" id="GO:0051301">
    <property type="term" value="P:cell division"/>
    <property type="evidence" value="ECO:0007669"/>
    <property type="project" value="UniProtKB-KW"/>
</dbReference>
<dbReference type="EMBL" id="JBHSCW010000004">
    <property type="protein sequence ID" value="MFC4351837.1"/>
    <property type="molecule type" value="Genomic_DNA"/>
</dbReference>
<comment type="subcellular location">
    <subcellularLocation>
        <location evidence="11">Cell inner membrane</location>
        <topology evidence="11">Peripheral membrane protein</topology>
        <orientation evidence="11">Cytoplasmic side</orientation>
    </subcellularLocation>
    <subcellularLocation>
        <location evidence="2">Cell membrane</location>
        <topology evidence="2">Peripheral membrane protein</topology>
    </subcellularLocation>
</comment>
<evidence type="ECO:0000256" key="5">
    <source>
        <dbReference type="ARBA" id="ARBA00022475"/>
    </source>
</evidence>
<dbReference type="InterPro" id="IPR003439">
    <property type="entry name" value="ABC_transporter-like_ATP-bd"/>
</dbReference>
<feature type="region of interest" description="Disordered" evidence="12">
    <location>
        <begin position="214"/>
        <end position="239"/>
    </location>
</feature>
<dbReference type="InterPro" id="IPR005286">
    <property type="entry name" value="Cell_div_FtsE"/>
</dbReference>
<organism evidence="14 15">
    <name type="scientific">Fodinicurvata halophila</name>
    <dbReference type="NCBI Taxonomy" id="1419723"/>
    <lineage>
        <taxon>Bacteria</taxon>
        <taxon>Pseudomonadati</taxon>
        <taxon>Pseudomonadota</taxon>
        <taxon>Alphaproteobacteria</taxon>
        <taxon>Rhodospirillales</taxon>
        <taxon>Rhodovibrionaceae</taxon>
        <taxon>Fodinicurvata</taxon>
    </lineage>
</organism>
<evidence type="ECO:0000256" key="12">
    <source>
        <dbReference type="SAM" id="MobiDB-lite"/>
    </source>
</evidence>
<dbReference type="SMART" id="SM00382">
    <property type="entry name" value="AAA"/>
    <property type="match status" value="1"/>
</dbReference>
<keyword evidence="10 11" id="KW-0131">Cell cycle</keyword>
<comment type="function">
    <text evidence="1">Part of the ABC transporter FtsEX involved in cellular division. Important for assembly or stability of the septal ring.</text>
</comment>
<dbReference type="InterPro" id="IPR015854">
    <property type="entry name" value="ABC_transpr_LolD-like"/>
</dbReference>
<reference evidence="15" key="1">
    <citation type="journal article" date="2019" name="Int. J. Syst. Evol. Microbiol.">
        <title>The Global Catalogue of Microorganisms (GCM) 10K type strain sequencing project: providing services to taxonomists for standard genome sequencing and annotation.</title>
        <authorList>
            <consortium name="The Broad Institute Genomics Platform"/>
            <consortium name="The Broad Institute Genome Sequencing Center for Infectious Disease"/>
            <person name="Wu L."/>
            <person name="Ma J."/>
        </authorList>
    </citation>
    <scope>NUCLEOTIDE SEQUENCE [LARGE SCALE GENOMIC DNA]</scope>
    <source>
        <strain evidence="15">CECT 8472</strain>
    </source>
</reference>
<evidence type="ECO:0000256" key="3">
    <source>
        <dbReference type="ARBA" id="ARBA00005417"/>
    </source>
</evidence>
<dbReference type="InterPro" id="IPR027417">
    <property type="entry name" value="P-loop_NTPase"/>
</dbReference>
<dbReference type="InterPro" id="IPR003593">
    <property type="entry name" value="AAA+_ATPase"/>
</dbReference>
<dbReference type="Pfam" id="PF00005">
    <property type="entry name" value="ABC_tran"/>
    <property type="match status" value="1"/>
</dbReference>
<evidence type="ECO:0000256" key="9">
    <source>
        <dbReference type="ARBA" id="ARBA00023136"/>
    </source>
</evidence>
<sequence>MVRFEDVYLRYGRGPDILQRVTFRLEPGSFHFLVGPSGAGKSSLLKLLYLGQRPTQGRISLFGRDVAKLDRDERALLRRRIGVIFQDFRLIGHLSVFENVALPLRISGEPESRLRAKVEELLAWVGLADCITALPATLSGGQQQRIAIARAVISRPSLIVADEPTGNVDDRIAMRLLHLFVELHRSGTTVVIATHNEGLVQRIDKPALRLSGGSLLPPAEADLPGGSEQSEETAGQVPS</sequence>
<dbReference type="PROSITE" id="PS00211">
    <property type="entry name" value="ABC_TRANSPORTER_1"/>
    <property type="match status" value="1"/>
</dbReference>
<comment type="caution">
    <text evidence="14">The sequence shown here is derived from an EMBL/GenBank/DDBJ whole genome shotgun (WGS) entry which is preliminary data.</text>
</comment>
<evidence type="ECO:0000256" key="7">
    <source>
        <dbReference type="ARBA" id="ARBA00022741"/>
    </source>
</evidence>
<protein>
    <recommendedName>
        <fullName evidence="4 11">Cell division ATP-binding protein FtsE</fullName>
    </recommendedName>
</protein>
<evidence type="ECO:0000313" key="14">
    <source>
        <dbReference type="EMBL" id="MFC4351837.1"/>
    </source>
</evidence>
<evidence type="ECO:0000256" key="6">
    <source>
        <dbReference type="ARBA" id="ARBA00022618"/>
    </source>
</evidence>
<evidence type="ECO:0000256" key="4">
    <source>
        <dbReference type="ARBA" id="ARBA00020019"/>
    </source>
</evidence>
<keyword evidence="5 11" id="KW-1003">Cell membrane</keyword>
<dbReference type="NCBIfam" id="TIGR02673">
    <property type="entry name" value="FtsE"/>
    <property type="match status" value="1"/>
</dbReference>
<evidence type="ECO:0000259" key="13">
    <source>
        <dbReference type="PROSITE" id="PS50893"/>
    </source>
</evidence>
<keyword evidence="9 11" id="KW-0472">Membrane</keyword>
<dbReference type="SUPFAM" id="SSF52540">
    <property type="entry name" value="P-loop containing nucleoside triphosphate hydrolases"/>
    <property type="match status" value="1"/>
</dbReference>
<evidence type="ECO:0000256" key="2">
    <source>
        <dbReference type="ARBA" id="ARBA00004202"/>
    </source>
</evidence>
<comment type="similarity">
    <text evidence="3 11">Belongs to the ABC transporter superfamily.</text>
</comment>
<proteinExistence type="inferred from homology"/>
<dbReference type="RefSeq" id="WP_382422182.1">
    <property type="nucleotide sequence ID" value="NZ_JBHSCW010000004.1"/>
</dbReference>
<keyword evidence="7 11" id="KW-0547">Nucleotide-binding</keyword>
<feature type="domain" description="ABC transporter" evidence="13">
    <location>
        <begin position="2"/>
        <end position="237"/>
    </location>
</feature>
<evidence type="ECO:0000256" key="10">
    <source>
        <dbReference type="ARBA" id="ARBA00023306"/>
    </source>
</evidence>
<keyword evidence="15" id="KW-1185">Reference proteome</keyword>
<accession>A0ABV8UM77</accession>
<gene>
    <name evidence="11 14" type="primary">ftsE</name>
    <name evidence="14" type="ORF">ACFOW6_09815</name>
</gene>
<evidence type="ECO:0000313" key="15">
    <source>
        <dbReference type="Proteomes" id="UP001595799"/>
    </source>
</evidence>
<keyword evidence="6 11" id="KW-0132">Cell division</keyword>
<dbReference type="Proteomes" id="UP001595799">
    <property type="component" value="Unassembled WGS sequence"/>
</dbReference>
<comment type="subunit">
    <text evidence="11">Homodimer. Forms a membrane-associated complex with FtsX.</text>
</comment>
<evidence type="ECO:0000256" key="8">
    <source>
        <dbReference type="ARBA" id="ARBA00022840"/>
    </source>
</evidence>
<dbReference type="PANTHER" id="PTHR24220">
    <property type="entry name" value="IMPORT ATP-BINDING PROTEIN"/>
    <property type="match status" value="1"/>
</dbReference>
<dbReference type="PANTHER" id="PTHR24220:SF470">
    <property type="entry name" value="CELL DIVISION ATP-BINDING PROTEIN FTSE"/>
    <property type="match status" value="1"/>
</dbReference>
<keyword evidence="8 11" id="KW-0067">ATP-binding</keyword>
<dbReference type="InterPro" id="IPR017871">
    <property type="entry name" value="ABC_transporter-like_CS"/>
</dbReference>
<evidence type="ECO:0000256" key="1">
    <source>
        <dbReference type="ARBA" id="ARBA00002579"/>
    </source>
</evidence>
<name>A0ABV8UM77_9PROT</name>
<dbReference type="Gene3D" id="3.40.50.300">
    <property type="entry name" value="P-loop containing nucleotide triphosphate hydrolases"/>
    <property type="match status" value="1"/>
</dbReference>